<keyword evidence="6" id="KW-0677">Repeat</keyword>
<dbReference type="InterPro" id="IPR048420">
    <property type="entry name" value="Zap1-like_Znf1"/>
</dbReference>
<dbReference type="Pfam" id="PF23561">
    <property type="entry name" value="zf-C2H2_15"/>
    <property type="match status" value="1"/>
</dbReference>
<dbReference type="GO" id="GO:0008270">
    <property type="term" value="F:zinc ion binding"/>
    <property type="evidence" value="ECO:0007669"/>
    <property type="project" value="UniProtKB-KW"/>
</dbReference>
<organism evidence="15 16">
    <name type="scientific">Polyplax serrata</name>
    <name type="common">Common mouse louse</name>
    <dbReference type="NCBI Taxonomy" id="468196"/>
    <lineage>
        <taxon>Eukaryota</taxon>
        <taxon>Metazoa</taxon>
        <taxon>Ecdysozoa</taxon>
        <taxon>Arthropoda</taxon>
        <taxon>Hexapoda</taxon>
        <taxon>Insecta</taxon>
        <taxon>Pterygota</taxon>
        <taxon>Neoptera</taxon>
        <taxon>Paraneoptera</taxon>
        <taxon>Psocodea</taxon>
        <taxon>Troctomorpha</taxon>
        <taxon>Phthiraptera</taxon>
        <taxon>Anoplura</taxon>
        <taxon>Polyplacidae</taxon>
        <taxon>Polyplax</taxon>
    </lineage>
</organism>
<dbReference type="EMBL" id="JAWJWE010000004">
    <property type="protein sequence ID" value="KAK6636824.1"/>
    <property type="molecule type" value="Genomic_DNA"/>
</dbReference>
<evidence type="ECO:0000256" key="3">
    <source>
        <dbReference type="ARBA" id="ARBA00022473"/>
    </source>
</evidence>
<evidence type="ECO:0000256" key="8">
    <source>
        <dbReference type="ARBA" id="ARBA00022833"/>
    </source>
</evidence>
<dbReference type="GO" id="GO:0005634">
    <property type="term" value="C:nucleus"/>
    <property type="evidence" value="ECO:0007669"/>
    <property type="project" value="UniProtKB-SubCell"/>
</dbReference>
<evidence type="ECO:0000256" key="4">
    <source>
        <dbReference type="ARBA" id="ARBA00022491"/>
    </source>
</evidence>
<evidence type="ECO:0000256" key="9">
    <source>
        <dbReference type="ARBA" id="ARBA00023015"/>
    </source>
</evidence>
<keyword evidence="11" id="KW-0804">Transcription</keyword>
<dbReference type="InterPro" id="IPR056436">
    <property type="entry name" value="Znf-C2H2_ZIC1-5/GLI1-3-like"/>
</dbReference>
<name>A0AAN8P7E5_POLSC</name>
<dbReference type="SMART" id="SM00355">
    <property type="entry name" value="ZnF_C2H2"/>
    <property type="match status" value="5"/>
</dbReference>
<feature type="domain" description="C2H2-type" evidence="14">
    <location>
        <begin position="108"/>
        <end position="135"/>
    </location>
</feature>
<evidence type="ECO:0000256" key="13">
    <source>
        <dbReference type="PROSITE-ProRule" id="PRU00042"/>
    </source>
</evidence>
<dbReference type="PANTHER" id="PTHR45718">
    <property type="entry name" value="TRANSCRIPTIONAL ACTIVATOR CUBITUS INTERRUPTUS"/>
    <property type="match status" value="1"/>
</dbReference>
<protein>
    <recommendedName>
        <fullName evidence="14">C2H2-type domain-containing protein</fullName>
    </recommendedName>
</protein>
<dbReference type="GO" id="GO:0000978">
    <property type="term" value="F:RNA polymerase II cis-regulatory region sequence-specific DNA binding"/>
    <property type="evidence" value="ECO:0007669"/>
    <property type="project" value="TreeGrafter"/>
</dbReference>
<dbReference type="GO" id="GO:0000981">
    <property type="term" value="F:DNA-binding transcription factor activity, RNA polymerase II-specific"/>
    <property type="evidence" value="ECO:0007669"/>
    <property type="project" value="TreeGrafter"/>
</dbReference>
<dbReference type="Pfam" id="PF00096">
    <property type="entry name" value="zf-C2H2"/>
    <property type="match status" value="3"/>
</dbReference>
<evidence type="ECO:0000256" key="12">
    <source>
        <dbReference type="ARBA" id="ARBA00023242"/>
    </source>
</evidence>
<evidence type="ECO:0000259" key="14">
    <source>
        <dbReference type="PROSITE" id="PS50157"/>
    </source>
</evidence>
<keyword evidence="9" id="KW-0805">Transcription regulation</keyword>
<keyword evidence="10" id="KW-0238">DNA-binding</keyword>
<keyword evidence="3" id="KW-0217">Developmental protein</keyword>
<feature type="domain" description="C2H2-type" evidence="14">
    <location>
        <begin position="166"/>
        <end position="192"/>
    </location>
</feature>
<keyword evidence="4" id="KW-0678">Repressor</keyword>
<feature type="domain" description="C2H2-type" evidence="14">
    <location>
        <begin position="136"/>
        <end position="165"/>
    </location>
</feature>
<proteinExistence type="inferred from homology"/>
<comment type="similarity">
    <text evidence="2">Belongs to the GLI C2H2-type zinc-finger protein family.</text>
</comment>
<dbReference type="Pfam" id="PF21816">
    <property type="entry name" value="Zap1_zf1"/>
    <property type="match status" value="1"/>
</dbReference>
<dbReference type="AlphaFoldDB" id="A0AAN8P7E5"/>
<dbReference type="Proteomes" id="UP001372834">
    <property type="component" value="Unassembled WGS sequence"/>
</dbReference>
<dbReference type="PROSITE" id="PS00028">
    <property type="entry name" value="ZINC_FINGER_C2H2_1"/>
    <property type="match status" value="4"/>
</dbReference>
<feature type="domain" description="C2H2-type" evidence="14">
    <location>
        <begin position="75"/>
        <end position="107"/>
    </location>
</feature>
<dbReference type="FunFam" id="3.30.160.60:FF:000357">
    <property type="entry name" value="GLIS family zinc finger 2"/>
    <property type="match status" value="1"/>
</dbReference>
<accession>A0AAN8P7E5</accession>
<evidence type="ECO:0000313" key="15">
    <source>
        <dbReference type="EMBL" id="KAK6636824.1"/>
    </source>
</evidence>
<dbReference type="PANTHER" id="PTHR45718:SF8">
    <property type="entry name" value="GLIS FAMILY ZINC FINGER 2"/>
    <property type="match status" value="1"/>
</dbReference>
<evidence type="ECO:0000313" key="16">
    <source>
        <dbReference type="Proteomes" id="UP001372834"/>
    </source>
</evidence>
<comment type="caution">
    <text evidence="15">The sequence shown here is derived from an EMBL/GenBank/DDBJ whole genome shotgun (WGS) entry which is preliminary data.</text>
</comment>
<dbReference type="FunFam" id="3.30.160.60:FF:000310">
    <property type="entry name" value="GLIS family zinc finger 2"/>
    <property type="match status" value="1"/>
</dbReference>
<evidence type="ECO:0000256" key="5">
    <source>
        <dbReference type="ARBA" id="ARBA00022723"/>
    </source>
</evidence>
<evidence type="ECO:0000256" key="6">
    <source>
        <dbReference type="ARBA" id="ARBA00022737"/>
    </source>
</evidence>
<dbReference type="FunFam" id="3.30.160.60:FF:000359">
    <property type="entry name" value="GLIS family zinc finger 2"/>
    <property type="match status" value="1"/>
</dbReference>
<keyword evidence="7 13" id="KW-0863">Zinc-finger</keyword>
<dbReference type="Gene3D" id="3.30.160.60">
    <property type="entry name" value="Classic Zinc Finger"/>
    <property type="match status" value="5"/>
</dbReference>
<reference evidence="15 16" key="1">
    <citation type="submission" date="2023-10" db="EMBL/GenBank/DDBJ databases">
        <title>Genomes of two closely related lineages of the louse Polyplax serrata with different host specificities.</title>
        <authorList>
            <person name="Martinu J."/>
            <person name="Tarabai H."/>
            <person name="Stefka J."/>
            <person name="Hypsa V."/>
        </authorList>
    </citation>
    <scope>NUCLEOTIDE SEQUENCE [LARGE SCALE GENOMIC DNA]</scope>
    <source>
        <strain evidence="15">HR10_N</strain>
    </source>
</reference>
<keyword evidence="12" id="KW-0539">Nucleus</keyword>
<dbReference type="PROSITE" id="PS50157">
    <property type="entry name" value="ZINC_FINGER_C2H2_2"/>
    <property type="match status" value="5"/>
</dbReference>
<comment type="subcellular location">
    <subcellularLocation>
        <location evidence="1">Nucleus</location>
    </subcellularLocation>
</comment>
<keyword evidence="8" id="KW-0862">Zinc</keyword>
<dbReference type="InterPro" id="IPR043359">
    <property type="entry name" value="GLI-like"/>
</dbReference>
<dbReference type="PROSITE" id="PS51257">
    <property type="entry name" value="PROKAR_LIPOPROTEIN"/>
    <property type="match status" value="1"/>
</dbReference>
<dbReference type="InterPro" id="IPR013087">
    <property type="entry name" value="Znf_C2H2_type"/>
</dbReference>
<evidence type="ECO:0000256" key="2">
    <source>
        <dbReference type="ARBA" id="ARBA00010831"/>
    </source>
</evidence>
<evidence type="ECO:0000256" key="11">
    <source>
        <dbReference type="ARBA" id="ARBA00023163"/>
    </source>
</evidence>
<dbReference type="SUPFAM" id="SSF57667">
    <property type="entry name" value="beta-beta-alpha zinc fingers"/>
    <property type="match status" value="3"/>
</dbReference>
<sequence length="299" mass="33887">MRSSIGSNIFVLSGSCKDFNCKSLGSNSDLLLSKPESPNLFKCKWTDCGKSFSYLDDLANHVSTFHSNSGPGGLFYCRWDGCSRGDRGFNARYKMLVHVRTHTNEKPHQCFQCNKSFSRAENLKIHARSHTGERPYVCPVPGCGKAYSNSSDRFKHTRTHSVHKPYVCKVPTCEKRYTDPSSLRKHVKTYRHFPGNFSPDENLRRVNVEQHKTEESVVSVGERALSVSDSSDAELSKNKYDFEKAADLSLAVLKKWLRSESVFKSFADTSELGTNEDDNCCYFQGCKEQDFPLDLTVRK</sequence>
<feature type="domain" description="C2H2-type" evidence="14">
    <location>
        <begin position="41"/>
        <end position="71"/>
    </location>
</feature>
<evidence type="ECO:0000256" key="10">
    <source>
        <dbReference type="ARBA" id="ARBA00023125"/>
    </source>
</evidence>
<keyword evidence="5" id="KW-0479">Metal-binding</keyword>
<evidence type="ECO:0000256" key="7">
    <source>
        <dbReference type="ARBA" id="ARBA00022771"/>
    </source>
</evidence>
<dbReference type="InterPro" id="IPR036236">
    <property type="entry name" value="Znf_C2H2_sf"/>
</dbReference>
<gene>
    <name evidence="15" type="ORF">RUM43_010487</name>
</gene>
<evidence type="ECO:0000256" key="1">
    <source>
        <dbReference type="ARBA" id="ARBA00004123"/>
    </source>
</evidence>